<keyword evidence="5" id="KW-0131">Cell cycle</keyword>
<gene>
    <name evidence="10" type="ORF">RHS03_02341</name>
</gene>
<dbReference type="InterPro" id="IPR012936">
    <property type="entry name" value="Erv_C"/>
</dbReference>
<dbReference type="GO" id="GO:0031625">
    <property type="term" value="F:ubiquitin protein ligase binding"/>
    <property type="evidence" value="ECO:0007669"/>
    <property type="project" value="InterPro"/>
</dbReference>
<evidence type="ECO:0000256" key="5">
    <source>
        <dbReference type="ARBA" id="ARBA00023306"/>
    </source>
</evidence>
<keyword evidence="8" id="KW-1133">Transmembrane helix</keyword>
<comment type="caution">
    <text evidence="10">The sequence shown here is derived from an EMBL/GenBank/DDBJ whole genome shotgun (WGS) entry which is preliminary data.</text>
</comment>
<feature type="transmembrane region" description="Helical" evidence="8">
    <location>
        <begin position="380"/>
        <end position="402"/>
    </location>
</feature>
<evidence type="ECO:0000313" key="10">
    <source>
        <dbReference type="EMBL" id="KAF8710271.1"/>
    </source>
</evidence>
<name>A0A8H7LU40_9AGAM</name>
<dbReference type="SUPFAM" id="SSF46785">
    <property type="entry name" value="Winged helix' DNA-binding domain"/>
    <property type="match status" value="1"/>
</dbReference>
<dbReference type="Pfam" id="PF25773">
    <property type="entry name" value="TPR_ANAPC2"/>
    <property type="match status" value="1"/>
</dbReference>
<evidence type="ECO:0000256" key="4">
    <source>
        <dbReference type="ARBA" id="ARBA00022786"/>
    </source>
</evidence>
<evidence type="ECO:0000256" key="7">
    <source>
        <dbReference type="SAM" id="MobiDB-lite"/>
    </source>
</evidence>
<dbReference type="GO" id="GO:0005680">
    <property type="term" value="C:anaphase-promoting complex"/>
    <property type="evidence" value="ECO:0007669"/>
    <property type="project" value="TreeGrafter"/>
</dbReference>
<dbReference type="Gene3D" id="1.10.10.10">
    <property type="entry name" value="Winged helix-like DNA-binding domain superfamily/Winged helix DNA-binding domain"/>
    <property type="match status" value="1"/>
</dbReference>
<dbReference type="Pfam" id="PF08672">
    <property type="entry name" value="ANAPC2"/>
    <property type="match status" value="1"/>
</dbReference>
<dbReference type="InterPro" id="IPR036317">
    <property type="entry name" value="Cullin_homology_sf"/>
</dbReference>
<dbReference type="GO" id="GO:0007091">
    <property type="term" value="P:metaphase/anaphase transition of mitotic cell cycle"/>
    <property type="evidence" value="ECO:0007669"/>
    <property type="project" value="TreeGrafter"/>
</dbReference>
<sequence>MARGLFGGAFKGLDGFGKTMEDVKVKTRTGAFLTMLSAAIILTFTIIEFIDYRRVVVDSSILVDRSRGEKLTVKMNITFPRVPCYLLSLDVTDISGEIQQDLTHNMVKTRLDSNGQIIQDGFHNNELDNDVEKTMKARPQGYCGSCYGGEPPEGGCCQTCESVRQAYMNRGWSFGDPDAIEQCVAEHWTAKIHEQNSEGCHISGRVRVNKVTGNFHFSPGRSFVLNRGHFQDLVPYLKDGNHHDFGHYVHEFRFEGESEAEDEWRGTDRGTRWRKKVGISANPLDQVSAHVVDDRTKASNYMFQYFMKVVSTEFKYLDGDIIRSHQYSVTSYERDLTHGDGAERDSHGTLTAHGVQGLPGAFFNFEISPMMVVHRETRQTFAHFATSLCAIIGGVLTLASILDSVIFAATGRKDGGFGSPNGKLIYTLTPHLQLSPNNALVVPSLLITNVSAPVLLIEAHSCITMEQKPISELMLRASWNDTLKRMNGDKPGRIGLLQNGAAWSIVCDHIRPHDINKPKGSPRACALIKFTRKPLKMLESISLLGPLLQWFTDVMSEMMPMVTSDIATYIDRWENTQDVSELYHMFARLSVWYFEWSAPLAIFSSVNIDAPTLFRKNFRTNFLSTLPRGFPVAFHALLRSTLAAPALDPRLFPILDVMGLLQDHEALVASVIHEAIEKRVKEVCEEDNGETSVLQTVKNWFTESVVPWMAMTYGRGLTDGKTSQIFDIIVDYPDSRIALTDLKECMERADGRGNLVRTLRKLNNKRLLHPGADTKDILTQYVSTIRCLRILDPPGVLLFKVADPIRRYLRERPDTIRCIVSNLVGDGSDLLEENEQVLPIQALNEPYEDYSDPQWDPEPNDAEPDFRTSKPGDIVSTLVSIYDSRDLFVKELQSKSPTAINTWRGKLKANFQTRNVEILKLRFGEAALQLCDVMLRDVTDSRRVDKHVAGRLNMPLHATIISHLFWPNLQSTSFKMPGQFQHMQEDFEKEYTEHKAGKKLRWMNNLGTVSLDLELEDRVVSADASPLEAAVVELFSEQNVWGIDGLSSKLGINDSTPVRAALMFWTSNGVLKPLEDGQYELLERVEAEESVARRPILSLQTPAETAPGPTTEDAAQQTAQMELFWNFIKGILTNLGSMPIDRIQAMLSLAPNYNKSKEQLSDFLDAARAKGLVDYNNASLNQLRLFPHTALFFILDDQNCVMTGTPDNRPQGPQVVIESAEFIVSRSKLVDLNHSGINRVAEQIDKQIRSGLYSPHTWSEQPLHHLPPWPLDDSVDIFSQESPACPTIDWIFLVSLLNFSFWSSLPSGQRFAIEWLPPRSLDGNMRWEGYWALPAALNRALEKGIPITDPKFYSSQRDCPDSLIESVFEPASGCLEPIPLLKERIHVMREAGTILVERYGGSFAGFLAEWREEYGPKAAAGALVAKVTRVFEAFRDEGTYKDTPVFFWKRAQILVAETWAAFYPPPGSIVPHPIFPLGVTELTMFADYRVPQILHHLGTIDYSPILVSMLLNGENLPNGSEAEMSIRAAGILAVEGIKKRILDIRRRKPAANNLDSEVCSVLIDFFLWDLAKRVESTEGEEGSAKTPSIAPIHRTRSIWY</sequence>
<dbReference type="InterPro" id="IPR036390">
    <property type="entry name" value="WH_DNA-bd_sf"/>
</dbReference>
<organism evidence="10 11">
    <name type="scientific">Rhizoctonia solani</name>
    <dbReference type="NCBI Taxonomy" id="456999"/>
    <lineage>
        <taxon>Eukaryota</taxon>
        <taxon>Fungi</taxon>
        <taxon>Dikarya</taxon>
        <taxon>Basidiomycota</taxon>
        <taxon>Agaricomycotina</taxon>
        <taxon>Agaricomycetes</taxon>
        <taxon>Cantharellales</taxon>
        <taxon>Ceratobasidiaceae</taxon>
        <taxon>Rhizoctonia</taxon>
    </lineage>
</organism>
<evidence type="ECO:0000256" key="8">
    <source>
        <dbReference type="SAM" id="Phobius"/>
    </source>
</evidence>
<dbReference type="EMBL" id="JACYCD010000047">
    <property type="protein sequence ID" value="KAF8710271.1"/>
    <property type="molecule type" value="Genomic_DNA"/>
</dbReference>
<evidence type="ECO:0000259" key="9">
    <source>
        <dbReference type="PROSITE" id="PS50069"/>
    </source>
</evidence>
<proteinExistence type="inferred from homology"/>
<evidence type="ECO:0000256" key="3">
    <source>
        <dbReference type="ARBA" id="ARBA00022776"/>
    </source>
</evidence>
<reference evidence="10" key="1">
    <citation type="submission" date="2020-09" db="EMBL/GenBank/DDBJ databases">
        <title>Comparative genome analyses of four rice-infecting Rhizoctonia solani isolates reveal extensive enrichment of homogalacturonan modification genes.</title>
        <authorList>
            <person name="Lee D.-Y."/>
            <person name="Jeon J."/>
            <person name="Kim K.-T."/>
            <person name="Cheong K."/>
            <person name="Song H."/>
            <person name="Choi G."/>
            <person name="Ko J."/>
            <person name="Opiyo S.O."/>
            <person name="Zuo S."/>
            <person name="Madhav S."/>
            <person name="Lee Y.-H."/>
            <person name="Wang G.-L."/>
        </authorList>
    </citation>
    <scope>NUCLEOTIDE SEQUENCE</scope>
    <source>
        <strain evidence="10">AG1-IA WGL</strain>
    </source>
</reference>
<dbReference type="SMART" id="SM01013">
    <property type="entry name" value="APC2"/>
    <property type="match status" value="1"/>
</dbReference>
<dbReference type="InterPro" id="IPR039542">
    <property type="entry name" value="Erv_N"/>
</dbReference>
<keyword evidence="8" id="KW-0812">Transmembrane</keyword>
<dbReference type="GO" id="GO:0051301">
    <property type="term" value="P:cell division"/>
    <property type="evidence" value="ECO:0007669"/>
    <property type="project" value="UniProtKB-KW"/>
</dbReference>
<dbReference type="PROSITE" id="PS50069">
    <property type="entry name" value="CULLIN_2"/>
    <property type="match status" value="1"/>
</dbReference>
<keyword evidence="3" id="KW-0498">Mitosis</keyword>
<dbReference type="InterPro" id="IPR059120">
    <property type="entry name" value="Cullin-like_AB"/>
</dbReference>
<evidence type="ECO:0000256" key="6">
    <source>
        <dbReference type="PROSITE-ProRule" id="PRU00330"/>
    </source>
</evidence>
<keyword evidence="8" id="KW-0472">Membrane</keyword>
<feature type="region of interest" description="Disordered" evidence="7">
    <location>
        <begin position="848"/>
        <end position="869"/>
    </location>
</feature>
<dbReference type="OrthoDB" id="5581181at2759"/>
<feature type="transmembrane region" description="Helical" evidence="8">
    <location>
        <begin position="30"/>
        <end position="50"/>
    </location>
</feature>
<dbReference type="Pfam" id="PF10343">
    <property type="entry name" value="Q_salvage"/>
    <property type="match status" value="1"/>
</dbReference>
<comment type="similarity">
    <text evidence="6">Belongs to the cullin family.</text>
</comment>
<dbReference type="PANTHER" id="PTHR45957:SF1">
    <property type="entry name" value="ANAPHASE-PROMOTING COMPLEX SUBUNIT 2"/>
    <property type="match status" value="1"/>
</dbReference>
<feature type="domain" description="Cullin family profile" evidence="9">
    <location>
        <begin position="842"/>
        <end position="1065"/>
    </location>
</feature>
<dbReference type="Proteomes" id="UP000602905">
    <property type="component" value="Unassembled WGS sequence"/>
</dbReference>
<dbReference type="InterPro" id="IPR014786">
    <property type="entry name" value="ANAPC2_C"/>
</dbReference>
<keyword evidence="4" id="KW-0833">Ubl conjugation pathway</keyword>
<dbReference type="PANTHER" id="PTHR45957">
    <property type="entry name" value="ANAPHASE-PROMOTING COMPLEX SUBUNIT 2"/>
    <property type="match status" value="1"/>
</dbReference>
<accession>A0A8H7LU40</accession>
<dbReference type="InterPro" id="IPR036388">
    <property type="entry name" value="WH-like_DNA-bd_sf"/>
</dbReference>
<dbReference type="Gene3D" id="3.30.230.130">
    <property type="entry name" value="Cullin, Chain C, Domain 2"/>
    <property type="match status" value="1"/>
</dbReference>
<dbReference type="Pfam" id="PF13850">
    <property type="entry name" value="ERGIC_N"/>
    <property type="match status" value="1"/>
</dbReference>
<evidence type="ECO:0000313" key="11">
    <source>
        <dbReference type="Proteomes" id="UP000602905"/>
    </source>
</evidence>
<dbReference type="InterPro" id="IPR044554">
    <property type="entry name" value="ANAPC2"/>
</dbReference>
<feature type="non-terminal residue" evidence="10">
    <location>
        <position position="1600"/>
    </location>
</feature>
<dbReference type="InterPro" id="IPR057975">
    <property type="entry name" value="TPR_ANAPC2"/>
</dbReference>
<dbReference type="GO" id="GO:0070979">
    <property type="term" value="P:protein K11-linked ubiquitination"/>
    <property type="evidence" value="ECO:0007669"/>
    <property type="project" value="TreeGrafter"/>
</dbReference>
<evidence type="ECO:0000256" key="2">
    <source>
        <dbReference type="ARBA" id="ARBA00022618"/>
    </source>
</evidence>
<dbReference type="SUPFAM" id="SSF75632">
    <property type="entry name" value="Cullin homology domain"/>
    <property type="match status" value="1"/>
</dbReference>
<dbReference type="SMART" id="SM00182">
    <property type="entry name" value="CULLIN"/>
    <property type="match status" value="1"/>
</dbReference>
<protein>
    <recommendedName>
        <fullName evidence="1">Anaphase-promoting complex subunit 2</fullName>
    </recommendedName>
</protein>
<dbReference type="Pfam" id="PF26557">
    <property type="entry name" value="Cullin_AB"/>
    <property type="match status" value="1"/>
</dbReference>
<keyword evidence="2" id="KW-0132">Cell division</keyword>
<evidence type="ECO:0000256" key="1">
    <source>
        <dbReference type="ARBA" id="ARBA00016068"/>
    </source>
</evidence>
<dbReference type="InterPro" id="IPR016158">
    <property type="entry name" value="Cullin_homology"/>
</dbReference>
<dbReference type="InterPro" id="IPR019438">
    <property type="entry name" value="Q_salvage"/>
</dbReference>
<dbReference type="Pfam" id="PF07970">
    <property type="entry name" value="COPIIcoated_ERV"/>
    <property type="match status" value="1"/>
</dbReference>
<dbReference type="GO" id="GO:0006511">
    <property type="term" value="P:ubiquitin-dependent protein catabolic process"/>
    <property type="evidence" value="ECO:0007669"/>
    <property type="project" value="InterPro"/>
</dbReference>